<evidence type="ECO:0000256" key="2">
    <source>
        <dbReference type="SAM" id="MobiDB-lite"/>
    </source>
</evidence>
<dbReference type="EMBL" id="AP011948">
    <property type="protein sequence ID" value="BAM41523.1"/>
    <property type="molecule type" value="Genomic_DNA"/>
</dbReference>
<evidence type="ECO:0000313" key="4">
    <source>
        <dbReference type="Proteomes" id="UP000003786"/>
    </source>
</evidence>
<proteinExistence type="predicted"/>
<dbReference type="KEGG" id="tot:TOT_030000786"/>
<dbReference type="RefSeq" id="XP_009691824.1">
    <property type="nucleotide sequence ID" value="XM_009693529.1"/>
</dbReference>
<dbReference type="InterPro" id="IPR007480">
    <property type="entry name" value="DUF529"/>
</dbReference>
<organism evidence="3 4">
    <name type="scientific">Theileria orientalis strain Shintoku</name>
    <dbReference type="NCBI Taxonomy" id="869250"/>
    <lineage>
        <taxon>Eukaryota</taxon>
        <taxon>Sar</taxon>
        <taxon>Alveolata</taxon>
        <taxon>Apicomplexa</taxon>
        <taxon>Aconoidasida</taxon>
        <taxon>Piroplasmida</taxon>
        <taxon>Theileriidae</taxon>
        <taxon>Theileria</taxon>
    </lineage>
</organism>
<feature type="compositionally biased region" description="Acidic residues" evidence="2">
    <location>
        <begin position="232"/>
        <end position="285"/>
    </location>
</feature>
<feature type="compositionally biased region" description="Basic and acidic residues" evidence="2">
    <location>
        <begin position="343"/>
        <end position="354"/>
    </location>
</feature>
<protein>
    <submittedName>
        <fullName evidence="3">Uncharacterized protein</fullName>
    </submittedName>
</protein>
<feature type="region of interest" description="Disordered" evidence="2">
    <location>
        <begin position="231"/>
        <end position="354"/>
    </location>
</feature>
<reference evidence="3 4" key="1">
    <citation type="journal article" date="2012" name="MBio">
        <title>Comparative genome analysis of three eukaryotic parasites with differing abilities to transform leukocytes reveals key mediators of Theileria-induced leukocyte transformation.</title>
        <authorList>
            <person name="Hayashida K."/>
            <person name="Hara Y."/>
            <person name="Abe T."/>
            <person name="Yamasaki C."/>
            <person name="Toyoda A."/>
            <person name="Kosuge T."/>
            <person name="Suzuki Y."/>
            <person name="Sato Y."/>
            <person name="Kawashima S."/>
            <person name="Katayama T."/>
            <person name="Wakaguri H."/>
            <person name="Inoue N."/>
            <person name="Homma K."/>
            <person name="Tada-Umezaki M."/>
            <person name="Yagi Y."/>
            <person name="Fujii Y."/>
            <person name="Habara T."/>
            <person name="Kanehisa M."/>
            <person name="Watanabe H."/>
            <person name="Ito K."/>
            <person name="Gojobori T."/>
            <person name="Sugawara H."/>
            <person name="Imanishi T."/>
            <person name="Weir W."/>
            <person name="Gardner M."/>
            <person name="Pain A."/>
            <person name="Shiels B."/>
            <person name="Hattori M."/>
            <person name="Nene V."/>
            <person name="Sugimoto C."/>
        </authorList>
    </citation>
    <scope>NUCLEOTIDE SEQUENCE [LARGE SCALE GENOMIC DNA]</scope>
    <source>
        <strain evidence="3 4">Shintoku</strain>
    </source>
</reference>
<dbReference type="Pfam" id="PF04385">
    <property type="entry name" value="FAINT"/>
    <property type="match status" value="1"/>
</dbReference>
<dbReference type="VEuPathDB" id="PiroplasmaDB:TOT_030000786"/>
<dbReference type="Proteomes" id="UP000003786">
    <property type="component" value="Chromosome 3"/>
</dbReference>
<keyword evidence="1" id="KW-0175">Coiled coil</keyword>
<dbReference type="OrthoDB" id="10467408at2759"/>
<dbReference type="AlphaFoldDB" id="J4C8X0"/>
<sequence>MDNFIYRKNLAESFNSDLPSDSSTLIVGSQHGTGEIDSLDNVGNRTGLFSKNSSENTSKVNPELQTVCFLRGNQDDSEEHEIEFTDGARCLEIRCHGELVWKSDNENQGKQLRLKRIKDRVEIEDKGTGEVKCLDLGSELYLDFFTFGSKHPNDKAKYDFKRISNTEGIFTFKKGARCTEVRGNGLVVWKAAKGDRCARSVSYCGTRQLSINFSDGVHVFNRKYGRWVKEGEEVEEDVEPQPTEEESEPVISDESDLDELDELDLIPEDQDTVSDDSDQELDEQAESISQPPESVLVIEDSRRPSLTESDSQTLTPPPPSPEPSEHDLVSEVTPVQSYSEAPTRPDDHLRTELEDKTKEELLELVIQLTKEKQELTNENQRISNENQKRKSANKKLLKANRKLTNENLELSHEKHTLTKSNDELSAHVQRLISPSAKNIYPVVLKTTDLTNSKFFDYSKQGNKHIYTAKEGFLANMVKHYKTLLWHTLKRDEFANKVELVDDKKAIIYHVNETTTEKDLTLYMLELLMDIKHSTDEVIYKKNEKKKIEKFICKPLFIIDKAWNNNQAVWTAQPDPTQPNSGPLYSRKIVVNNSEDPPSVRVFFYGGSDEGDDDDEADPDYVIVPNPDVPTGRTFQSEKAPSAFRQTQAFFPIPSHINADASVSTPTPDPADDSSECPAEIKFYANDPNDANKTLELDSNSYQWKKIGRGRHDCDFNEGVKCTFVVCDGIEVWKFGDFQSNQYPKQVSYTNGALININFPGLNISYEKGTVPKWFGTLDDDGSPKRFNSDESHFSSNIYIFTSSSTHFREVDLIVLNDVFIDNSNVKHINS</sequence>
<feature type="coiled-coil region" evidence="1">
    <location>
        <begin position="358"/>
        <end position="413"/>
    </location>
</feature>
<evidence type="ECO:0000256" key="1">
    <source>
        <dbReference type="SAM" id="Coils"/>
    </source>
</evidence>
<gene>
    <name evidence="3" type="ORF">TOT_030000786</name>
</gene>
<keyword evidence="4" id="KW-1185">Reference proteome</keyword>
<accession>J4C8X0</accession>
<name>J4C8X0_THEOR</name>
<dbReference type="GeneID" id="20715936"/>
<evidence type="ECO:0000313" key="3">
    <source>
        <dbReference type="EMBL" id="BAM41523.1"/>
    </source>
</evidence>